<feature type="compositionally biased region" description="Pro residues" evidence="1">
    <location>
        <begin position="209"/>
        <end position="220"/>
    </location>
</feature>
<evidence type="ECO:0000259" key="3">
    <source>
        <dbReference type="Pfam" id="PF13243"/>
    </source>
</evidence>
<feature type="compositionally biased region" description="Polar residues" evidence="1">
    <location>
        <begin position="223"/>
        <end position="243"/>
    </location>
</feature>
<accession>D2R4S0</accession>
<gene>
    <name evidence="4" type="ordered locus">Psta_2467</name>
</gene>
<name>D2R4S0_PIRSD</name>
<evidence type="ECO:0000313" key="4">
    <source>
        <dbReference type="EMBL" id="ADB17136.1"/>
    </source>
</evidence>
<protein>
    <recommendedName>
        <fullName evidence="3">Squalene cyclase C-terminal domain-containing protein</fullName>
    </recommendedName>
</protein>
<feature type="region of interest" description="Disordered" evidence="1">
    <location>
        <begin position="90"/>
        <end position="193"/>
    </location>
</feature>
<dbReference type="Gene3D" id="1.50.10.20">
    <property type="match status" value="1"/>
</dbReference>
<dbReference type="OrthoDB" id="238862at2"/>
<dbReference type="InterPro" id="IPR008930">
    <property type="entry name" value="Terpenoid_cyclase/PrenylTrfase"/>
</dbReference>
<evidence type="ECO:0000256" key="1">
    <source>
        <dbReference type="SAM" id="MobiDB-lite"/>
    </source>
</evidence>
<evidence type="ECO:0000256" key="2">
    <source>
        <dbReference type="SAM" id="Phobius"/>
    </source>
</evidence>
<dbReference type="CDD" id="cd00688">
    <property type="entry name" value="ISOPREN_C2_like"/>
    <property type="match status" value="1"/>
</dbReference>
<evidence type="ECO:0000313" key="5">
    <source>
        <dbReference type="Proteomes" id="UP000001887"/>
    </source>
</evidence>
<dbReference type="KEGG" id="psl:Psta_2467"/>
<dbReference type="InterPro" id="IPR032696">
    <property type="entry name" value="SQ_cyclase_C"/>
</dbReference>
<dbReference type="Pfam" id="PF13243">
    <property type="entry name" value="SQHop_cyclase_C"/>
    <property type="match status" value="1"/>
</dbReference>
<keyword evidence="2" id="KW-1133">Transmembrane helix</keyword>
<proteinExistence type="predicted"/>
<dbReference type="EMBL" id="CP001848">
    <property type="protein sequence ID" value="ADB17136.1"/>
    <property type="molecule type" value="Genomic_DNA"/>
</dbReference>
<feature type="transmembrane region" description="Helical" evidence="2">
    <location>
        <begin position="51"/>
        <end position="68"/>
    </location>
</feature>
<dbReference type="HOGENOM" id="CLU_387177_0_0_0"/>
<keyword evidence="2" id="KW-0472">Membrane</keyword>
<dbReference type="eggNOG" id="COG0810">
    <property type="taxonomic scope" value="Bacteria"/>
</dbReference>
<dbReference type="eggNOG" id="COG1657">
    <property type="taxonomic scope" value="Bacteria"/>
</dbReference>
<feature type="domain" description="Squalene cyclase C-terminal" evidence="3">
    <location>
        <begin position="272"/>
        <end position="367"/>
    </location>
</feature>
<dbReference type="STRING" id="530564.Psta_2467"/>
<dbReference type="Proteomes" id="UP000001887">
    <property type="component" value="Chromosome"/>
</dbReference>
<dbReference type="AlphaFoldDB" id="D2R4S0"/>
<feature type="transmembrane region" description="Helical" evidence="2">
    <location>
        <begin position="18"/>
        <end position="39"/>
    </location>
</feature>
<keyword evidence="2" id="KW-0812">Transmembrane</keyword>
<dbReference type="SUPFAM" id="SSF48239">
    <property type="entry name" value="Terpenoid cyclases/Protein prenyltransferases"/>
    <property type="match status" value="1"/>
</dbReference>
<feature type="region of interest" description="Disordered" evidence="1">
    <location>
        <begin position="209"/>
        <end position="250"/>
    </location>
</feature>
<sequence length="622" mass="66655">MAASNSLLLLAAGSSDRALATILFIGLAILTTGLVTLMWTRWGHARPLAKCAGLSLFAHLLLLMYAYGTRVLFDSPGRITSSGTMQVRLADENSDQDASPASEDSQQPWEWSVSEKPVGPDLLSPDKVNLPEEEVAQNPAENPQPSDSPAPMPPQLVQREPSPPALLPEPPAATPPVDKTPTENAGDLAEMGPMPSEAVAPEVAAVEPPAEPAPLVPRPNPVTSSAQNVFETSRVGQLPTTIRRSGDGKPVPALLQARMQADRLLIASRFGGTPQTEASVAAAIDWLVANQSADGRWDCDAHGGGRETRTLGHDRGGAGAQADTAITGLALLALMGRGETHLAGDHRESVQHGLEFLLASQTDDGCLAGNAELFAAMYAHAIATLAVCEAFALTGDERLQPGAAKAIEYTLRAQHVAGGWRYRPGDAGDMSQFGWHVMSLKSAELAGLPIPAETNLRMRRFLASCTSGRARGLAAYRAGDRPSRTMTAEAMVCRGFLGENVAQATASEGLQFILEERPSARSGNFYYWYYATLATFQQQGREWETWNRELQRELLSTQRLDGAMAGSWDPDQIWGGYGGRVYSTALGALMLEVYYRYLPTLGDDAAAADRITERPDVSPYGR</sequence>
<organism evidence="4 5">
    <name type="scientific">Pirellula staleyi (strain ATCC 27377 / DSM 6068 / ICPB 4128)</name>
    <name type="common">Pirella staleyi</name>
    <dbReference type="NCBI Taxonomy" id="530564"/>
    <lineage>
        <taxon>Bacteria</taxon>
        <taxon>Pseudomonadati</taxon>
        <taxon>Planctomycetota</taxon>
        <taxon>Planctomycetia</taxon>
        <taxon>Pirellulales</taxon>
        <taxon>Pirellulaceae</taxon>
        <taxon>Pirellula</taxon>
    </lineage>
</organism>
<feature type="compositionally biased region" description="Polar residues" evidence="1">
    <location>
        <begin position="96"/>
        <end position="109"/>
    </location>
</feature>
<reference evidence="4 5" key="1">
    <citation type="journal article" date="2009" name="Stand. Genomic Sci.">
        <title>Complete genome sequence of Pirellula staleyi type strain (ATCC 27377).</title>
        <authorList>
            <person name="Clum A."/>
            <person name="Tindall B.J."/>
            <person name="Sikorski J."/>
            <person name="Ivanova N."/>
            <person name="Mavrommatis K."/>
            <person name="Lucas S."/>
            <person name="Glavina del Rio T."/>
            <person name="Nolan M."/>
            <person name="Chen F."/>
            <person name="Tice H."/>
            <person name="Pitluck S."/>
            <person name="Cheng J.F."/>
            <person name="Chertkov O."/>
            <person name="Brettin T."/>
            <person name="Han C."/>
            <person name="Detter J.C."/>
            <person name="Kuske C."/>
            <person name="Bruce D."/>
            <person name="Goodwin L."/>
            <person name="Ovchinikova G."/>
            <person name="Pati A."/>
            <person name="Mikhailova N."/>
            <person name="Chen A."/>
            <person name="Palaniappan K."/>
            <person name="Land M."/>
            <person name="Hauser L."/>
            <person name="Chang Y.J."/>
            <person name="Jeffries C.D."/>
            <person name="Chain P."/>
            <person name="Rohde M."/>
            <person name="Goker M."/>
            <person name="Bristow J."/>
            <person name="Eisen J.A."/>
            <person name="Markowitz V."/>
            <person name="Hugenholtz P."/>
            <person name="Kyrpides N.C."/>
            <person name="Klenk H.P."/>
            <person name="Lapidus A."/>
        </authorList>
    </citation>
    <scope>NUCLEOTIDE SEQUENCE [LARGE SCALE GENOMIC DNA]</scope>
    <source>
        <strain evidence="5">ATCC 27377 / DSM 6068 / ICPB 4128</strain>
    </source>
</reference>
<keyword evidence="5" id="KW-1185">Reference proteome</keyword>
<feature type="compositionally biased region" description="Pro residues" evidence="1">
    <location>
        <begin position="161"/>
        <end position="174"/>
    </location>
</feature>